<dbReference type="EMBL" id="CP006745">
    <property type="protein sequence ID" value="AHC73393.1"/>
    <property type="molecule type" value="Genomic_DNA"/>
</dbReference>
<dbReference type="CDD" id="cd05797">
    <property type="entry name" value="Ribosomal_L10"/>
    <property type="match status" value="1"/>
</dbReference>
<dbReference type="GO" id="GO:0005840">
    <property type="term" value="C:ribosome"/>
    <property type="evidence" value="ECO:0007669"/>
    <property type="project" value="UniProtKB-KW"/>
</dbReference>
<dbReference type="Pfam" id="PF00466">
    <property type="entry name" value="Ribosomal_L10"/>
    <property type="match status" value="1"/>
</dbReference>
<dbReference type="GO" id="GO:0070180">
    <property type="term" value="F:large ribosomal subunit rRNA binding"/>
    <property type="evidence" value="ECO:0007669"/>
    <property type="project" value="UniProtKB-UniRule"/>
</dbReference>
<keyword evidence="4 6" id="KW-0687">Ribonucleoprotein</keyword>
<dbReference type="GO" id="GO:1990904">
    <property type="term" value="C:ribonucleoprotein complex"/>
    <property type="evidence" value="ECO:0007669"/>
    <property type="project" value="UniProtKB-KW"/>
</dbReference>
<evidence type="ECO:0000256" key="6">
    <source>
        <dbReference type="HAMAP-Rule" id="MF_00362"/>
    </source>
</evidence>
<dbReference type="HOGENOM" id="CLU_092227_0_0_5"/>
<keyword evidence="3 6" id="KW-0689">Ribosomal protein</keyword>
<name>V9TUM7_9PROT</name>
<dbReference type="eggNOG" id="COG0244">
    <property type="taxonomic scope" value="Bacteria"/>
</dbReference>
<organism evidence="7 8">
    <name type="scientific">Candidatus Endolissoclinum faulkneri L5</name>
    <dbReference type="NCBI Taxonomy" id="1401328"/>
    <lineage>
        <taxon>Bacteria</taxon>
        <taxon>Pseudomonadati</taxon>
        <taxon>Pseudomonadota</taxon>
        <taxon>Alphaproteobacteria</taxon>
        <taxon>Rhodospirillales</taxon>
        <taxon>Rhodospirillaceae</taxon>
        <taxon>Candidatus Endolissoclinum</taxon>
    </lineage>
</organism>
<dbReference type="OrthoDB" id="9791972at2"/>
<dbReference type="InterPro" id="IPR043141">
    <property type="entry name" value="Ribosomal_uL10-like_sf"/>
</dbReference>
<dbReference type="InterPro" id="IPR001790">
    <property type="entry name" value="Ribosomal_uL10"/>
</dbReference>
<accession>V9TUM7</accession>
<sequence>MNRTKKSELIKSTHSALKCADVLIITHHAHLKVKEIDDLRSKIRSVGGYYKVIKNRLARLALLGTTYMNLSKFFIGPTSLTISKNPIAAIKVIVEFANKNDKITIIAGGIGKQVLNANEIYALAKTPSIEESRKNIVSILQNVNRKTVTIIGAPASKITRVLRFHSTSDS</sequence>
<keyword evidence="8" id="KW-1185">Reference proteome</keyword>
<evidence type="ECO:0000256" key="1">
    <source>
        <dbReference type="ARBA" id="ARBA00002633"/>
    </source>
</evidence>
<dbReference type="InterPro" id="IPR022973">
    <property type="entry name" value="Ribosomal_uL10_bac"/>
</dbReference>
<dbReference type="SUPFAM" id="SSF160369">
    <property type="entry name" value="Ribosomal protein L10-like"/>
    <property type="match status" value="1"/>
</dbReference>
<evidence type="ECO:0000256" key="5">
    <source>
        <dbReference type="ARBA" id="ARBA00035202"/>
    </source>
</evidence>
<dbReference type="InterPro" id="IPR047865">
    <property type="entry name" value="Ribosomal_uL10_bac_type"/>
</dbReference>
<dbReference type="KEGG" id="efk:P856_155"/>
<dbReference type="HAMAP" id="MF_00362">
    <property type="entry name" value="Ribosomal_uL10"/>
    <property type="match status" value="1"/>
</dbReference>
<evidence type="ECO:0000313" key="7">
    <source>
        <dbReference type="EMBL" id="AHC73393.1"/>
    </source>
</evidence>
<gene>
    <name evidence="6 7" type="primary">rplJ</name>
    <name evidence="7" type="ORF">P856_155</name>
</gene>
<dbReference type="RefSeq" id="WP_025300277.1">
    <property type="nucleotide sequence ID" value="NZ_CP006745.1"/>
</dbReference>
<dbReference type="PANTHER" id="PTHR11560">
    <property type="entry name" value="39S RIBOSOMAL PROTEIN L10, MITOCHONDRIAL"/>
    <property type="match status" value="1"/>
</dbReference>
<evidence type="ECO:0000313" key="8">
    <source>
        <dbReference type="Proteomes" id="UP000018700"/>
    </source>
</evidence>
<dbReference type="STRING" id="1401328.P856_155"/>
<evidence type="ECO:0000256" key="3">
    <source>
        <dbReference type="ARBA" id="ARBA00022980"/>
    </source>
</evidence>
<dbReference type="Gene3D" id="3.30.70.1730">
    <property type="match status" value="1"/>
</dbReference>
<comment type="subunit">
    <text evidence="6">Part of the ribosomal stalk of the 50S ribosomal subunit. The N-terminus interacts with L11 and the large rRNA to form the base of the stalk. The C-terminus forms an elongated spine to which L12 dimers bind in a sequential fashion forming a multimeric L10(L12)X complex.</text>
</comment>
<comment type="similarity">
    <text evidence="2 6">Belongs to the universal ribosomal protein uL10 family.</text>
</comment>
<evidence type="ECO:0000256" key="2">
    <source>
        <dbReference type="ARBA" id="ARBA00008889"/>
    </source>
</evidence>
<comment type="function">
    <text evidence="1 6">Forms part of the ribosomal stalk, playing a central role in the interaction of the ribosome with GTP-bound translation factors.</text>
</comment>
<evidence type="ECO:0000256" key="4">
    <source>
        <dbReference type="ARBA" id="ARBA00023274"/>
    </source>
</evidence>
<keyword evidence="6" id="KW-0694">RNA-binding</keyword>
<keyword evidence="6" id="KW-0699">rRNA-binding</keyword>
<proteinExistence type="inferred from homology"/>
<dbReference type="AlphaFoldDB" id="V9TUM7"/>
<reference evidence="7 8" key="1">
    <citation type="journal article" date="2013" name="PLoS ONE">
        <title>Bacterial endosymbiosis in a chordate host: long-term co-evolution and conservation of secondary metabolism.</title>
        <authorList>
            <person name="Kwan J.C."/>
            <person name="Schmidt E.W."/>
        </authorList>
    </citation>
    <scope>NUCLEOTIDE SEQUENCE [LARGE SCALE GENOMIC DNA]</scope>
    <source>
        <strain evidence="8">faulkneri L5</strain>
    </source>
</reference>
<dbReference type="GO" id="GO:0006412">
    <property type="term" value="P:translation"/>
    <property type="evidence" value="ECO:0007669"/>
    <property type="project" value="UniProtKB-UniRule"/>
</dbReference>
<protein>
    <recommendedName>
        <fullName evidence="5 6">Large ribosomal subunit protein uL10</fullName>
    </recommendedName>
</protein>
<dbReference type="Proteomes" id="UP000018700">
    <property type="component" value="Chromosome"/>
</dbReference>
<dbReference type="NCBIfam" id="NF000955">
    <property type="entry name" value="PRK00099.1-1"/>
    <property type="match status" value="1"/>
</dbReference>